<comment type="caution">
    <text evidence="4">The sequence shown here is derived from an EMBL/GenBank/DDBJ whole genome shotgun (WGS) entry which is preliminary data.</text>
</comment>
<reference evidence="4 5" key="1">
    <citation type="submission" date="2023-03" db="EMBL/GenBank/DDBJ databases">
        <title>Bacillus Genome Sequencing.</title>
        <authorList>
            <person name="Dunlap C."/>
        </authorList>
    </citation>
    <scope>NUCLEOTIDE SEQUENCE [LARGE SCALE GENOMIC DNA]</scope>
    <source>
        <strain evidence="4 5">B-14544</strain>
    </source>
</reference>
<evidence type="ECO:0000259" key="3">
    <source>
        <dbReference type="Pfam" id="PF13514"/>
    </source>
</evidence>
<keyword evidence="2" id="KW-0812">Transmembrane</keyword>
<dbReference type="InterPro" id="IPR027417">
    <property type="entry name" value="P-loop_NTPase"/>
</dbReference>
<feature type="transmembrane region" description="Helical" evidence="2">
    <location>
        <begin position="500"/>
        <end position="519"/>
    </location>
</feature>
<name>A0ABU6N8T4_9BACI</name>
<proteinExistence type="predicted"/>
<feature type="non-terminal residue" evidence="4">
    <location>
        <position position="615"/>
    </location>
</feature>
<protein>
    <submittedName>
        <fullName evidence="4">AAA family ATPase</fullName>
    </submittedName>
</protein>
<dbReference type="PANTHER" id="PTHR41259:SF1">
    <property type="entry name" value="DOUBLE-STRAND BREAK REPAIR RAD50 ATPASE, PUTATIVE-RELATED"/>
    <property type="match status" value="1"/>
</dbReference>
<feature type="coiled-coil region" evidence="1">
    <location>
        <begin position="184"/>
        <end position="232"/>
    </location>
</feature>
<feature type="coiled-coil region" evidence="1">
    <location>
        <begin position="389"/>
        <end position="427"/>
    </location>
</feature>
<keyword evidence="2" id="KW-1133">Transmembrane helix</keyword>
<keyword evidence="5" id="KW-1185">Reference proteome</keyword>
<evidence type="ECO:0000256" key="1">
    <source>
        <dbReference type="SAM" id="Coils"/>
    </source>
</evidence>
<keyword evidence="1" id="KW-0175">Coiled coil</keyword>
<sequence>MKIVEIQIYGYGQMENLQIKDLADFQVFFGENEAGKSTIMAFIHGILFGFPAKQQSSELRYEPKHNAKYGGKIRIYHDEFGFAVIERVKGKAAGDVKVSLENGTVGGEDLLKELLGNFDKSLFQAIFSFNLHGLQNIHQMKGEEIGRFLFSAGTLGTERLSEAESSLQKELETRFKPNGKKPLINEKLQELHELNRQLKIALAKNEEYDSYITKLEANKKEMEEVHQILSEIQDSTEKLNEWKKIESLVKEELSTKRELSELGEIQFPAQGIERFDRLNQLLLPYNAQIIGVQERIEGLKKELSALQPDEVFLKNESALTTALDQLPLFDQLELEKQQCLTKVQDLKGRLAETLDRLHLPLTEEELLAINTNIYVESEVETITTRGQKLDEWNLELEAAFQEEKAALEKLEQEAEFAESQLLSSKDRAFLEEKLNNGDKKGLENELSFIKDKIDYYRLANEREQNTWKSLQKQRKTQFLLFEFILLVLVLYGIFTKQWGFAAIGVIAAILTAIFLSKSFQEPKAKNLNQTLDSLREKEKQISQKLNSADYANFEKLQEQLHLDNRRKEQLQVLKLRLEQQNAQYEKVIEQLLKIASQLKIPDYIAKSHLQEAFQL</sequence>
<dbReference type="EMBL" id="JARMQG010000054">
    <property type="protein sequence ID" value="MED3561866.1"/>
    <property type="molecule type" value="Genomic_DNA"/>
</dbReference>
<dbReference type="Proteomes" id="UP001330749">
    <property type="component" value="Unassembled WGS sequence"/>
</dbReference>
<dbReference type="RefSeq" id="WP_327966785.1">
    <property type="nucleotide sequence ID" value="NZ_JARMQG010000054.1"/>
</dbReference>
<feature type="coiled-coil region" evidence="1">
    <location>
        <begin position="524"/>
        <end position="597"/>
    </location>
</feature>
<evidence type="ECO:0000313" key="5">
    <source>
        <dbReference type="Proteomes" id="UP001330749"/>
    </source>
</evidence>
<dbReference type="PANTHER" id="PTHR41259">
    <property type="entry name" value="DOUBLE-STRAND BREAK REPAIR RAD50 ATPASE, PUTATIVE-RELATED"/>
    <property type="match status" value="1"/>
</dbReference>
<dbReference type="Gene3D" id="3.40.50.300">
    <property type="entry name" value="P-loop containing nucleotide triphosphate hydrolases"/>
    <property type="match status" value="1"/>
</dbReference>
<gene>
    <name evidence="4" type="ORF">P4447_04970</name>
</gene>
<dbReference type="InterPro" id="IPR038734">
    <property type="entry name" value="YhaN_AAA"/>
</dbReference>
<organism evidence="4 5">
    <name type="scientific">Bacillus xiapuensis</name>
    <dbReference type="NCBI Taxonomy" id="2014075"/>
    <lineage>
        <taxon>Bacteria</taxon>
        <taxon>Bacillati</taxon>
        <taxon>Bacillota</taxon>
        <taxon>Bacilli</taxon>
        <taxon>Bacillales</taxon>
        <taxon>Bacillaceae</taxon>
        <taxon>Bacillus</taxon>
    </lineage>
</organism>
<accession>A0ABU6N8T4</accession>
<dbReference type="Pfam" id="PF13514">
    <property type="entry name" value="AAA_27"/>
    <property type="match status" value="1"/>
</dbReference>
<evidence type="ECO:0000313" key="4">
    <source>
        <dbReference type="EMBL" id="MED3561866.1"/>
    </source>
</evidence>
<keyword evidence="2" id="KW-0472">Membrane</keyword>
<evidence type="ECO:0000256" key="2">
    <source>
        <dbReference type="SAM" id="Phobius"/>
    </source>
</evidence>
<feature type="transmembrane region" description="Helical" evidence="2">
    <location>
        <begin position="478"/>
        <end position="494"/>
    </location>
</feature>
<feature type="domain" description="YhaN AAA" evidence="3">
    <location>
        <begin position="1"/>
        <end position="207"/>
    </location>
</feature>